<dbReference type="Proteomes" id="UP000321764">
    <property type="component" value="Unassembled WGS sequence"/>
</dbReference>
<reference evidence="3 4" key="1">
    <citation type="submission" date="2019-07" db="EMBL/GenBank/DDBJ databases">
        <title>Reinekea sp. strain SSH23 genome sequencing and assembly.</title>
        <authorList>
            <person name="Kim I."/>
        </authorList>
    </citation>
    <scope>NUCLEOTIDE SEQUENCE [LARGE SCALE GENOMIC DNA]</scope>
    <source>
        <strain evidence="3 4">SSH23</strain>
    </source>
</reference>
<keyword evidence="4" id="KW-1185">Reference proteome</keyword>
<dbReference type="PANTHER" id="PTHR12203">
    <property type="entry name" value="KDEL LYS-ASP-GLU-LEU CONTAINING - RELATED"/>
    <property type="match status" value="1"/>
</dbReference>
<proteinExistence type="predicted"/>
<dbReference type="AlphaFoldDB" id="A0A5C8Z7R3"/>
<dbReference type="Pfam" id="PF05686">
    <property type="entry name" value="Glyco_transf_90"/>
    <property type="match status" value="1"/>
</dbReference>
<gene>
    <name evidence="3" type="ORF">FME95_01930</name>
</gene>
<sequence>MLNLERPSFFLRKAMLTQLAKATPYSITERQIANFENQLNVEQKNRLDYYLKDRKSSPDRLQLNKAVADFKLEKNSLQYFDLAPLLHHFPKHNKFNVLYGDITLVPENPTFVKSRPISKNNWQSVLLKISTLRHFSFHADKKTWYQKADSAIWRGHAHNENRRKLVANYINNPLIDAHQTNKDYPSLPPKKPFMSVQNQLDHKFIISIEGNDVATNLKWAMASNSLVISPKLKYETWFMEGKLNAGEHYIEVADDFSDLEDKVEYYLSHPKEAEEVIEHAHRHVQPFFDHKAEKLLNLLIIKNYFERYMS</sequence>
<comment type="caution">
    <text evidence="3">The sequence shown here is derived from an EMBL/GenBank/DDBJ whole genome shotgun (WGS) entry which is preliminary data.</text>
</comment>
<dbReference type="RefSeq" id="WP_147712651.1">
    <property type="nucleotide sequence ID" value="NZ_VKAD01000001.1"/>
</dbReference>
<feature type="domain" description="Glycosyl transferase CAP10" evidence="2">
    <location>
        <begin position="56"/>
        <end position="302"/>
    </location>
</feature>
<keyword evidence="1 3" id="KW-0808">Transferase</keyword>
<dbReference type="GO" id="GO:0016740">
    <property type="term" value="F:transferase activity"/>
    <property type="evidence" value="ECO:0007669"/>
    <property type="project" value="UniProtKB-KW"/>
</dbReference>
<organism evidence="3 4">
    <name type="scientific">Reinekea thalattae</name>
    <dbReference type="NCBI Taxonomy" id="2593301"/>
    <lineage>
        <taxon>Bacteria</taxon>
        <taxon>Pseudomonadati</taxon>
        <taxon>Pseudomonadota</taxon>
        <taxon>Gammaproteobacteria</taxon>
        <taxon>Oceanospirillales</taxon>
        <taxon>Saccharospirillaceae</taxon>
        <taxon>Reinekea</taxon>
    </lineage>
</organism>
<name>A0A5C8Z7R3_9GAMM</name>
<dbReference type="OrthoDB" id="767964at2"/>
<dbReference type="EMBL" id="VKAD01000001">
    <property type="protein sequence ID" value="TXR53354.1"/>
    <property type="molecule type" value="Genomic_DNA"/>
</dbReference>
<dbReference type="InterPro" id="IPR006598">
    <property type="entry name" value="CAP10"/>
</dbReference>
<evidence type="ECO:0000259" key="2">
    <source>
        <dbReference type="SMART" id="SM00672"/>
    </source>
</evidence>
<evidence type="ECO:0000313" key="4">
    <source>
        <dbReference type="Proteomes" id="UP000321764"/>
    </source>
</evidence>
<dbReference type="PANTHER" id="PTHR12203:SF35">
    <property type="entry name" value="PROTEIN O-GLUCOSYLTRANSFERASE 1"/>
    <property type="match status" value="1"/>
</dbReference>
<dbReference type="InterPro" id="IPR051091">
    <property type="entry name" value="O-Glucosyltr/Glycosyltrsf_90"/>
</dbReference>
<accession>A0A5C8Z7R3</accession>
<evidence type="ECO:0000313" key="3">
    <source>
        <dbReference type="EMBL" id="TXR53354.1"/>
    </source>
</evidence>
<dbReference type="SMART" id="SM00672">
    <property type="entry name" value="CAP10"/>
    <property type="match status" value="1"/>
</dbReference>
<evidence type="ECO:0000256" key="1">
    <source>
        <dbReference type="ARBA" id="ARBA00022679"/>
    </source>
</evidence>
<protein>
    <submittedName>
        <fullName evidence="3">Glycosyltransferase</fullName>
    </submittedName>
</protein>